<reference evidence="1 2" key="1">
    <citation type="submission" date="2015-09" db="EMBL/GenBank/DDBJ databases">
        <title>Draft genome sequence of Kouleothrix aurantiaca JCM 19913.</title>
        <authorList>
            <person name="Hemp J."/>
        </authorList>
    </citation>
    <scope>NUCLEOTIDE SEQUENCE [LARGE SCALE GENOMIC DNA]</scope>
    <source>
        <strain evidence="1 2">COM-B</strain>
    </source>
</reference>
<accession>A0A0P9EQF0</accession>
<dbReference type="Proteomes" id="UP000050509">
    <property type="component" value="Unassembled WGS sequence"/>
</dbReference>
<gene>
    <name evidence="1" type="ORF">SE17_44010</name>
</gene>
<evidence type="ECO:0000313" key="1">
    <source>
        <dbReference type="EMBL" id="KPV45819.1"/>
    </source>
</evidence>
<comment type="caution">
    <text evidence="1">The sequence shown here is derived from an EMBL/GenBank/DDBJ whole genome shotgun (WGS) entry which is preliminary data.</text>
</comment>
<feature type="non-terminal residue" evidence="1">
    <location>
        <position position="110"/>
    </location>
</feature>
<protein>
    <submittedName>
        <fullName evidence="1">Uncharacterized protein</fullName>
    </submittedName>
</protein>
<dbReference type="AlphaFoldDB" id="A0A0P9EQF0"/>
<name>A0A0P9EQF0_9CHLR</name>
<sequence length="110" mass="11526">MSTLALQIIPAQPGLSLLPDAQLCYVLLTISASGTHGTPVNWALVADASRSMRIPIVSEAQFRELLRTGGAQEIIVDGVPVWQLASAVPAEVRAAAPSALDFVARALHSV</sequence>
<proteinExistence type="predicted"/>
<dbReference type="EMBL" id="LJCR01003704">
    <property type="protein sequence ID" value="KPV45819.1"/>
    <property type="molecule type" value="Genomic_DNA"/>
</dbReference>
<organism evidence="1 2">
    <name type="scientific">Kouleothrix aurantiaca</name>
    <dbReference type="NCBI Taxonomy" id="186479"/>
    <lineage>
        <taxon>Bacteria</taxon>
        <taxon>Bacillati</taxon>
        <taxon>Chloroflexota</taxon>
        <taxon>Chloroflexia</taxon>
        <taxon>Chloroflexales</taxon>
        <taxon>Roseiflexineae</taxon>
        <taxon>Roseiflexaceae</taxon>
        <taxon>Kouleothrix</taxon>
    </lineage>
</organism>
<keyword evidence="2" id="KW-1185">Reference proteome</keyword>
<evidence type="ECO:0000313" key="2">
    <source>
        <dbReference type="Proteomes" id="UP000050509"/>
    </source>
</evidence>